<dbReference type="InterPro" id="IPR011249">
    <property type="entry name" value="Metalloenz_LuxS/M16"/>
</dbReference>
<dbReference type="Gene3D" id="3.30.830.10">
    <property type="entry name" value="Metalloenzyme, LuxS/M16 peptidase-like"/>
    <property type="match status" value="2"/>
</dbReference>
<keyword evidence="3" id="KW-1185">Reference proteome</keyword>
<organism evidence="2 3">
    <name type="scientific">Tessaracoccus oleiagri</name>
    <dbReference type="NCBI Taxonomy" id="686624"/>
    <lineage>
        <taxon>Bacteria</taxon>
        <taxon>Bacillati</taxon>
        <taxon>Actinomycetota</taxon>
        <taxon>Actinomycetes</taxon>
        <taxon>Propionibacteriales</taxon>
        <taxon>Propionibacteriaceae</taxon>
        <taxon>Tessaracoccus</taxon>
    </lineage>
</organism>
<dbReference type="Proteomes" id="UP000199475">
    <property type="component" value="Unassembled WGS sequence"/>
</dbReference>
<proteinExistence type="predicted"/>
<dbReference type="SUPFAM" id="SSF63411">
    <property type="entry name" value="LuxS/MPP-like metallohydrolase"/>
    <property type="match status" value="2"/>
</dbReference>
<sequence>MNRPTVELTASPWRFPEPEIHHLRNGLTVWHFPVAGQHVAAFELVVPASLTMEPRELEGVGTVALHGIDESTLSHPDIAELLDLSGAALHASAHLMATRLGGAAPSRRLGEVLPLFTEVLREPGYLEEDVALHVEAQVAAYRTRRSSPASAARWALRAGLYGLDQRHGRPLAGSPETLERLTRSDVVAWHGQHYAPNGATLIVVGEIPDLDLSPLEEWTGHAERAARTEPATGPGRVLIVDVPDAVQATINLAVRSIPRTDPRWAPARLAGHIMAGGFASRLNLELRERLGYTYGVNGGFVPDALASVAQVSTNTRTEVAGDALARILDGLRLREPFTGDELEDAKAYRIGVAPLANETSSDIAGQAAVLAEAGLDTSFVNEHTDALREVTVEQATETWRELVHVDDLVIAVAGNAEALQQQLQGFDPTVVELA</sequence>
<reference evidence="2 3" key="1">
    <citation type="submission" date="2016-10" db="EMBL/GenBank/DDBJ databases">
        <authorList>
            <person name="de Groot N.N."/>
        </authorList>
    </citation>
    <scope>NUCLEOTIDE SEQUENCE [LARGE SCALE GENOMIC DNA]</scope>
    <source>
        <strain evidence="2 3">CGMCC 1.9159</strain>
    </source>
</reference>
<evidence type="ECO:0000313" key="2">
    <source>
        <dbReference type="EMBL" id="SDL58578.1"/>
    </source>
</evidence>
<dbReference type="GO" id="GO:0046872">
    <property type="term" value="F:metal ion binding"/>
    <property type="evidence" value="ECO:0007669"/>
    <property type="project" value="InterPro"/>
</dbReference>
<dbReference type="PANTHER" id="PTHR11851">
    <property type="entry name" value="METALLOPROTEASE"/>
    <property type="match status" value="1"/>
</dbReference>
<evidence type="ECO:0000259" key="1">
    <source>
        <dbReference type="Pfam" id="PF05193"/>
    </source>
</evidence>
<dbReference type="InterPro" id="IPR050361">
    <property type="entry name" value="MPP/UQCRC_Complex"/>
</dbReference>
<evidence type="ECO:0000313" key="3">
    <source>
        <dbReference type="Proteomes" id="UP000199475"/>
    </source>
</evidence>
<protein>
    <submittedName>
        <fullName evidence="2">Predicted Zn-dependent peptidase</fullName>
    </submittedName>
</protein>
<feature type="domain" description="Peptidase M16 C-terminal" evidence="1">
    <location>
        <begin position="181"/>
        <end position="347"/>
    </location>
</feature>
<dbReference type="AlphaFoldDB" id="A0A1G9L9C3"/>
<dbReference type="STRING" id="686624.SAMN04488242_2116"/>
<dbReference type="PANTHER" id="PTHR11851:SF224">
    <property type="entry name" value="PROCESSING PROTEASE"/>
    <property type="match status" value="1"/>
</dbReference>
<dbReference type="OrthoDB" id="9811314at2"/>
<name>A0A1G9L9C3_9ACTN</name>
<accession>A0A1G9L9C3</accession>
<gene>
    <name evidence="2" type="ORF">SAMN04488242_2116</name>
</gene>
<dbReference type="EMBL" id="FNGP01000003">
    <property type="protein sequence ID" value="SDL58578.1"/>
    <property type="molecule type" value="Genomic_DNA"/>
</dbReference>
<dbReference type="InterPro" id="IPR007863">
    <property type="entry name" value="Peptidase_M16_C"/>
</dbReference>
<dbReference type="RefSeq" id="WP_093251800.1">
    <property type="nucleotide sequence ID" value="NZ_FNGP01000003.1"/>
</dbReference>
<dbReference type="Pfam" id="PF05193">
    <property type="entry name" value="Peptidase_M16_C"/>
    <property type="match status" value="1"/>
</dbReference>